<dbReference type="InterPro" id="IPR000873">
    <property type="entry name" value="AMP-dep_synth/lig_dom"/>
</dbReference>
<protein>
    <recommendedName>
        <fullName evidence="5">3-methylmercaptopropionyl-CoA ligase</fullName>
        <ecNumber evidence="4">6.2.1.44</ecNumber>
    </recommendedName>
</protein>
<dbReference type="PANTHER" id="PTHR43201">
    <property type="entry name" value="ACYL-COA SYNTHETASE"/>
    <property type="match status" value="1"/>
</dbReference>
<evidence type="ECO:0000256" key="3">
    <source>
        <dbReference type="ARBA" id="ARBA00051915"/>
    </source>
</evidence>
<dbReference type="Pfam" id="PF00501">
    <property type="entry name" value="AMP-binding"/>
    <property type="match status" value="1"/>
</dbReference>
<dbReference type="InterPro" id="IPR025110">
    <property type="entry name" value="AMP-bd_C"/>
</dbReference>
<comment type="caution">
    <text evidence="8">The sequence shown here is derived from an EMBL/GenBank/DDBJ whole genome shotgun (WGS) entry which is preliminary data.</text>
</comment>
<evidence type="ECO:0000256" key="2">
    <source>
        <dbReference type="ARBA" id="ARBA00022598"/>
    </source>
</evidence>
<keyword evidence="2" id="KW-0436">Ligase</keyword>
<dbReference type="Pfam" id="PF13193">
    <property type="entry name" value="AMP-binding_C"/>
    <property type="match status" value="1"/>
</dbReference>
<evidence type="ECO:0000256" key="4">
    <source>
        <dbReference type="ARBA" id="ARBA00066616"/>
    </source>
</evidence>
<dbReference type="Gene3D" id="3.40.50.12780">
    <property type="entry name" value="N-terminal domain of ligase-like"/>
    <property type="match status" value="1"/>
</dbReference>
<feature type="domain" description="AMP-dependent synthetase/ligase" evidence="6">
    <location>
        <begin position="12"/>
        <end position="371"/>
    </location>
</feature>
<dbReference type="InterPro" id="IPR020845">
    <property type="entry name" value="AMP-binding_CS"/>
</dbReference>
<reference evidence="8" key="1">
    <citation type="submission" date="2021-01" db="EMBL/GenBank/DDBJ databases">
        <title>Tabrizicola alba sp. nov. a motile alkaliphilic bacterium isolated from a soda lake.</title>
        <authorList>
            <person name="Szuroczki S."/>
            <person name="Abbaszade G."/>
            <person name="Schumann P."/>
            <person name="Toth E."/>
        </authorList>
    </citation>
    <scope>NUCLEOTIDE SEQUENCE</scope>
    <source>
        <strain evidence="8">DMG-N-6</strain>
    </source>
</reference>
<dbReference type="GO" id="GO:0031956">
    <property type="term" value="F:medium-chain fatty acid-CoA ligase activity"/>
    <property type="evidence" value="ECO:0007669"/>
    <property type="project" value="TreeGrafter"/>
</dbReference>
<dbReference type="AlphaFoldDB" id="A0A8K0Y2C7"/>
<gene>
    <name evidence="8" type="ORF">JL811_18040</name>
</gene>
<name>A0A8K0Y2C7_9RHOB</name>
<dbReference type="FunFam" id="3.30.300.30:FF:000008">
    <property type="entry name" value="2,3-dihydroxybenzoate-AMP ligase"/>
    <property type="match status" value="1"/>
</dbReference>
<dbReference type="InterPro" id="IPR045851">
    <property type="entry name" value="AMP-bd_C_sf"/>
</dbReference>
<comment type="similarity">
    <text evidence="1">Belongs to the ATP-dependent AMP-binding enzyme family.</text>
</comment>
<organism evidence="8 9">
    <name type="scientific">Szabonella alba</name>
    <dbReference type="NCBI Taxonomy" id="2804194"/>
    <lineage>
        <taxon>Bacteria</taxon>
        <taxon>Pseudomonadati</taxon>
        <taxon>Pseudomonadota</taxon>
        <taxon>Alphaproteobacteria</taxon>
        <taxon>Rhodobacterales</taxon>
        <taxon>Paracoccaceae</taxon>
        <taxon>Szabonella</taxon>
    </lineage>
</organism>
<evidence type="ECO:0000259" key="6">
    <source>
        <dbReference type="Pfam" id="PF00501"/>
    </source>
</evidence>
<dbReference type="PROSITE" id="PS00455">
    <property type="entry name" value="AMP_BINDING"/>
    <property type="match status" value="1"/>
</dbReference>
<comment type="catalytic activity">
    <reaction evidence="3">
        <text>3-(methylsulfanyl)propanoate + ATP + CoA = 3-(methylsulfanyl)propanoyl-CoA + AMP + diphosphate</text>
        <dbReference type="Rhea" id="RHEA:43052"/>
        <dbReference type="ChEBI" id="CHEBI:30616"/>
        <dbReference type="ChEBI" id="CHEBI:33019"/>
        <dbReference type="ChEBI" id="CHEBI:49016"/>
        <dbReference type="ChEBI" id="CHEBI:57287"/>
        <dbReference type="ChEBI" id="CHEBI:82815"/>
        <dbReference type="ChEBI" id="CHEBI:456215"/>
        <dbReference type="EC" id="6.2.1.44"/>
    </reaction>
    <physiologicalReaction direction="left-to-right" evidence="3">
        <dbReference type="Rhea" id="RHEA:43053"/>
    </physiologicalReaction>
</comment>
<dbReference type="GO" id="GO:0006631">
    <property type="term" value="P:fatty acid metabolic process"/>
    <property type="evidence" value="ECO:0007669"/>
    <property type="project" value="TreeGrafter"/>
</dbReference>
<dbReference type="InterPro" id="IPR042099">
    <property type="entry name" value="ANL_N_sf"/>
</dbReference>
<accession>A0A8K0Y2C7</accession>
<dbReference type="RefSeq" id="WP_202690107.1">
    <property type="nucleotide sequence ID" value="NZ_JAESVN010000013.1"/>
</dbReference>
<sequence length="513" mass="55785">MNIVSFLKPLAQLHHDLPALSLGDHPVASYGALAGRVAALAGALQARLGARPGDRVGLAMKNAPEYVEIKLACWHAGLCVVPINAKLHPREMIHILKDCGAAICFADTALATGIEVLRQAAPALTHLIDVEGGEISRLRGGDPVAMQPRDPQDPAWIFYTSGTTGTPKGATLSHRNLMMMSLLYYADIDQVDPRDSYVHAAPISHGGGLYGLPHMMKGSHIIVPPSRGFDADELFDLTEQHTALTFFAAPTMLMRMVAHPRARSCRTDSFRTIYYGGAPMYLEDMKRALSAFGPCFYQVYGQGESPMTGAGLSKADHADSGHPRFEARLASTGRARTGVGLRIMDDKGHEMPPGETGEVLFRSDAVMLGYWNNPTATAETLRDGWLHTGDIGTFDADGYVTLKDRSKDMIISGGTNIYPREIEEILLTHPGVREVSVVGRRHPDWGEEPVAFIVAAPDNCPDPAALDRLCLDAIARFKRPKHYVFIDELPKSAYGKVLKTILRAGLLEDSQDS</sequence>
<proteinExistence type="inferred from homology"/>
<evidence type="ECO:0000259" key="7">
    <source>
        <dbReference type="Pfam" id="PF13193"/>
    </source>
</evidence>
<dbReference type="SUPFAM" id="SSF56801">
    <property type="entry name" value="Acetyl-CoA synthetase-like"/>
    <property type="match status" value="1"/>
</dbReference>
<evidence type="ECO:0000313" key="9">
    <source>
        <dbReference type="Proteomes" id="UP000648908"/>
    </source>
</evidence>
<dbReference type="EMBL" id="JAESVN010000013">
    <property type="protein sequence ID" value="MBL4919127.1"/>
    <property type="molecule type" value="Genomic_DNA"/>
</dbReference>
<dbReference type="PANTHER" id="PTHR43201:SF5">
    <property type="entry name" value="MEDIUM-CHAIN ACYL-COA LIGASE ACSF2, MITOCHONDRIAL"/>
    <property type="match status" value="1"/>
</dbReference>
<evidence type="ECO:0000256" key="5">
    <source>
        <dbReference type="ARBA" id="ARBA00067668"/>
    </source>
</evidence>
<dbReference type="EC" id="6.2.1.44" evidence="4"/>
<dbReference type="Proteomes" id="UP000648908">
    <property type="component" value="Unassembled WGS sequence"/>
</dbReference>
<evidence type="ECO:0000256" key="1">
    <source>
        <dbReference type="ARBA" id="ARBA00006432"/>
    </source>
</evidence>
<feature type="domain" description="AMP-binding enzyme C-terminal" evidence="7">
    <location>
        <begin position="421"/>
        <end position="496"/>
    </location>
</feature>
<evidence type="ECO:0000313" key="8">
    <source>
        <dbReference type="EMBL" id="MBL4919127.1"/>
    </source>
</evidence>
<dbReference type="Gene3D" id="3.30.300.30">
    <property type="match status" value="1"/>
</dbReference>
<keyword evidence="9" id="KW-1185">Reference proteome</keyword>